<accession>A0A9Y1BPD6</accession>
<feature type="domain" description="Ribbon-helix-helix protein CopG" evidence="1">
    <location>
        <begin position="6"/>
        <end position="42"/>
    </location>
</feature>
<reference evidence="2" key="1">
    <citation type="journal article" date="2022" name="Nat. Microbiol.">
        <title>Unique mobile elements and scalable gene flow at the prokaryote-eukaryote boundary revealed by circularized Asgard archaea genomes.</title>
        <authorList>
            <person name="Wu F."/>
            <person name="Speth D.R."/>
            <person name="Philosof A."/>
            <person name="Cremiere A."/>
            <person name="Narayanan A."/>
            <person name="Barco R.A."/>
            <person name="Connon S.A."/>
            <person name="Amend J.P."/>
            <person name="Antoshechkin I.A."/>
            <person name="Orphan V.J."/>
        </authorList>
    </citation>
    <scope>NUCLEOTIDE SEQUENCE</scope>
    <source>
        <strain evidence="2">PR6</strain>
    </source>
</reference>
<gene>
    <name evidence="2" type="ORF">K9W46_10475</name>
</gene>
<dbReference type="SUPFAM" id="SSF47598">
    <property type="entry name" value="Ribbon-helix-helix"/>
    <property type="match status" value="1"/>
</dbReference>
<dbReference type="GO" id="GO:0006355">
    <property type="term" value="P:regulation of DNA-templated transcription"/>
    <property type="evidence" value="ECO:0007669"/>
    <property type="project" value="InterPro"/>
</dbReference>
<dbReference type="Gene3D" id="1.10.1220.10">
    <property type="entry name" value="Met repressor-like"/>
    <property type="match status" value="1"/>
</dbReference>
<name>A0A9Y1BPD6_9ARCH</name>
<dbReference type="AlphaFoldDB" id="A0A9Y1BPD6"/>
<dbReference type="InterPro" id="IPR013321">
    <property type="entry name" value="Arc_rbn_hlx_hlx"/>
</dbReference>
<dbReference type="InterPro" id="IPR010985">
    <property type="entry name" value="Ribbon_hlx_hlx"/>
</dbReference>
<dbReference type="Proteomes" id="UP001200513">
    <property type="component" value="Chromosome"/>
</dbReference>
<dbReference type="CDD" id="cd22231">
    <property type="entry name" value="RHH_NikR_HicB-like"/>
    <property type="match status" value="1"/>
</dbReference>
<evidence type="ECO:0000259" key="1">
    <source>
        <dbReference type="Pfam" id="PF01402"/>
    </source>
</evidence>
<protein>
    <submittedName>
        <fullName evidence="2">Ribbon-helix-helix domain-containing protein</fullName>
    </submittedName>
</protein>
<proteinExistence type="predicted"/>
<sequence>MTLEAIAVRLPEKIVSRLDTLVSQKGYTSRGEVIRIALRCYYINHFSKKMKNEL</sequence>
<dbReference type="InterPro" id="IPR002145">
    <property type="entry name" value="CopG"/>
</dbReference>
<organism evidence="2">
    <name type="scientific">Candidatus Heimdallarchaeum endolithica</name>
    <dbReference type="NCBI Taxonomy" id="2876572"/>
    <lineage>
        <taxon>Archaea</taxon>
        <taxon>Promethearchaeati</taxon>
        <taxon>Candidatus Heimdallarchaeota</taxon>
        <taxon>Candidatus Heimdallarchaeia (ex Rinke et al. 2021) (nom. nud.)</taxon>
        <taxon>Candidatus Heimdallarchaeales</taxon>
        <taxon>Candidatus Heimdallarchaeaceae</taxon>
        <taxon>Candidatus Heimdallarchaeum</taxon>
    </lineage>
</organism>
<dbReference type="Pfam" id="PF01402">
    <property type="entry name" value="RHH_1"/>
    <property type="match status" value="1"/>
</dbReference>
<evidence type="ECO:0000313" key="2">
    <source>
        <dbReference type="EMBL" id="UJG42796.1"/>
    </source>
</evidence>
<dbReference type="EMBL" id="CP084167">
    <property type="protein sequence ID" value="UJG42796.1"/>
    <property type="molecule type" value="Genomic_DNA"/>
</dbReference>